<feature type="transmembrane region" description="Helical" evidence="9">
    <location>
        <begin position="240"/>
        <end position="259"/>
    </location>
</feature>
<dbReference type="EMBL" id="DXBB01000007">
    <property type="protein sequence ID" value="HIZ72051.1"/>
    <property type="molecule type" value="Genomic_DNA"/>
</dbReference>
<gene>
    <name evidence="10" type="ORF">H9964_00560</name>
</gene>
<feature type="transmembrane region" description="Helical" evidence="9">
    <location>
        <begin position="149"/>
        <end position="175"/>
    </location>
</feature>
<keyword evidence="5 9" id="KW-0812">Transmembrane</keyword>
<proteinExistence type="predicted"/>
<name>A0A9D2JYJ9_9FIRM</name>
<protein>
    <submittedName>
        <fullName evidence="10">RnfABCDGE type electron transport complex subunit D</fullName>
    </submittedName>
</protein>
<dbReference type="PANTHER" id="PTHR30578:SF0">
    <property type="entry name" value="ION-TRANSLOCATING OXIDOREDUCTASE COMPLEX SUBUNIT D"/>
    <property type="match status" value="1"/>
</dbReference>
<keyword evidence="3" id="KW-0285">Flavoprotein</keyword>
<dbReference type="AlphaFoldDB" id="A0A9D2JYJ9"/>
<sequence>MTNRPTENQVAVSVPPHVRGRRSSRGIMLDVAIALLPSAVMACVYFQLYALMLLLVCVAGAVATEFVYYFIAKGGFAHKCSRAGEIVRSWARQFDCTSVVTGLILALILPAYTKWYEALLGSVFAIALVKMLFGGTGKNLVNPAAAGRVFLFISFSLSAGALLTDGTLTTGATYLSGTLLSGGSLSSGATYGDTIELSLLQLFLGNGVATAAIGETCKAAIFAGYLYLVIRKVIKWWQPLLCIALSGFVSVCLAATGGTFDITLFPDYCLSGGLVFGAVFMATDYVTSPKGTYGQLVYYVALALLTAILRHFTHIEIMSFTILLMNLLTPLIDTYIVRRPFGYQREKKAKEAVK</sequence>
<dbReference type="InterPro" id="IPR004338">
    <property type="entry name" value="NqrB/RnfD"/>
</dbReference>
<keyword evidence="6" id="KW-1278">Translocase</keyword>
<feature type="transmembrane region" description="Helical" evidence="9">
    <location>
        <begin position="93"/>
        <end position="112"/>
    </location>
</feature>
<feature type="transmembrane region" description="Helical" evidence="9">
    <location>
        <begin position="118"/>
        <end position="137"/>
    </location>
</feature>
<evidence type="ECO:0000256" key="5">
    <source>
        <dbReference type="ARBA" id="ARBA00022692"/>
    </source>
</evidence>
<dbReference type="GO" id="GO:0055085">
    <property type="term" value="P:transmembrane transport"/>
    <property type="evidence" value="ECO:0007669"/>
    <property type="project" value="InterPro"/>
</dbReference>
<evidence type="ECO:0000256" key="7">
    <source>
        <dbReference type="ARBA" id="ARBA00022989"/>
    </source>
</evidence>
<accession>A0A9D2JYJ9</accession>
<organism evidence="10 11">
    <name type="scientific">Candidatus Gallimonas intestinavium</name>
    <dbReference type="NCBI Taxonomy" id="2838603"/>
    <lineage>
        <taxon>Bacteria</taxon>
        <taxon>Bacillati</taxon>
        <taxon>Bacillota</taxon>
        <taxon>Clostridia</taxon>
        <taxon>Candidatus Gallimonas</taxon>
    </lineage>
</organism>
<keyword evidence="1" id="KW-0813">Transport</keyword>
<evidence type="ECO:0000256" key="4">
    <source>
        <dbReference type="ARBA" id="ARBA00022643"/>
    </source>
</evidence>
<evidence type="ECO:0000313" key="11">
    <source>
        <dbReference type="Proteomes" id="UP000824102"/>
    </source>
</evidence>
<dbReference type="Pfam" id="PF03116">
    <property type="entry name" value="NQR2_RnfD_RnfE"/>
    <property type="match status" value="1"/>
</dbReference>
<keyword evidence="8 9" id="KW-0472">Membrane</keyword>
<feature type="transmembrane region" description="Helical" evidence="9">
    <location>
        <begin position="27"/>
        <end position="47"/>
    </location>
</feature>
<evidence type="ECO:0000256" key="9">
    <source>
        <dbReference type="SAM" id="Phobius"/>
    </source>
</evidence>
<evidence type="ECO:0000256" key="6">
    <source>
        <dbReference type="ARBA" id="ARBA00022967"/>
    </source>
</evidence>
<feature type="transmembrane region" description="Helical" evidence="9">
    <location>
        <begin position="207"/>
        <end position="228"/>
    </location>
</feature>
<reference evidence="10" key="1">
    <citation type="journal article" date="2021" name="PeerJ">
        <title>Extensive microbial diversity within the chicken gut microbiome revealed by metagenomics and culture.</title>
        <authorList>
            <person name="Gilroy R."/>
            <person name="Ravi A."/>
            <person name="Getino M."/>
            <person name="Pursley I."/>
            <person name="Horton D.L."/>
            <person name="Alikhan N.F."/>
            <person name="Baker D."/>
            <person name="Gharbi K."/>
            <person name="Hall N."/>
            <person name="Watson M."/>
            <person name="Adriaenssens E.M."/>
            <person name="Foster-Nyarko E."/>
            <person name="Jarju S."/>
            <person name="Secka A."/>
            <person name="Antonio M."/>
            <person name="Oren A."/>
            <person name="Chaudhuri R.R."/>
            <person name="La Ragione R."/>
            <person name="Hildebrand F."/>
            <person name="Pallen M.J."/>
        </authorList>
    </citation>
    <scope>NUCLEOTIDE SEQUENCE</scope>
    <source>
        <strain evidence="10">ChiW7-2402</strain>
    </source>
</reference>
<evidence type="ECO:0000256" key="8">
    <source>
        <dbReference type="ARBA" id="ARBA00023136"/>
    </source>
</evidence>
<feature type="transmembrane region" description="Helical" evidence="9">
    <location>
        <begin position="318"/>
        <end position="337"/>
    </location>
</feature>
<keyword evidence="7 9" id="KW-1133">Transmembrane helix</keyword>
<reference evidence="10" key="2">
    <citation type="submission" date="2021-04" db="EMBL/GenBank/DDBJ databases">
        <authorList>
            <person name="Gilroy R."/>
        </authorList>
    </citation>
    <scope>NUCLEOTIDE SEQUENCE</scope>
    <source>
        <strain evidence="10">ChiW7-2402</strain>
    </source>
</reference>
<feature type="transmembrane region" description="Helical" evidence="9">
    <location>
        <begin position="265"/>
        <end position="284"/>
    </location>
</feature>
<keyword evidence="2" id="KW-0597">Phosphoprotein</keyword>
<evidence type="ECO:0000256" key="2">
    <source>
        <dbReference type="ARBA" id="ARBA00022553"/>
    </source>
</evidence>
<dbReference type="GO" id="GO:0005886">
    <property type="term" value="C:plasma membrane"/>
    <property type="evidence" value="ECO:0007669"/>
    <property type="project" value="TreeGrafter"/>
</dbReference>
<comment type="caution">
    <text evidence="10">The sequence shown here is derived from an EMBL/GenBank/DDBJ whole genome shotgun (WGS) entry which is preliminary data.</text>
</comment>
<keyword evidence="4" id="KW-0288">FMN</keyword>
<evidence type="ECO:0000256" key="1">
    <source>
        <dbReference type="ARBA" id="ARBA00022448"/>
    </source>
</evidence>
<dbReference type="Proteomes" id="UP000824102">
    <property type="component" value="Unassembled WGS sequence"/>
</dbReference>
<evidence type="ECO:0000256" key="3">
    <source>
        <dbReference type="ARBA" id="ARBA00022630"/>
    </source>
</evidence>
<feature type="transmembrane region" description="Helical" evidence="9">
    <location>
        <begin position="53"/>
        <end position="72"/>
    </location>
</feature>
<feature type="transmembrane region" description="Helical" evidence="9">
    <location>
        <begin position="296"/>
        <end position="312"/>
    </location>
</feature>
<dbReference type="PANTHER" id="PTHR30578">
    <property type="entry name" value="ELECTRON TRANSPORT COMPLEX PROTEIN RNFD"/>
    <property type="match status" value="1"/>
</dbReference>
<evidence type="ECO:0000313" key="10">
    <source>
        <dbReference type="EMBL" id="HIZ72051.1"/>
    </source>
</evidence>